<dbReference type="InterPro" id="IPR016169">
    <property type="entry name" value="FAD-bd_PCMH_sub2"/>
</dbReference>
<dbReference type="InterPro" id="IPR016166">
    <property type="entry name" value="FAD-bd_PCMH"/>
</dbReference>
<evidence type="ECO:0000256" key="11">
    <source>
        <dbReference type="ARBA" id="ARBA00022827"/>
    </source>
</evidence>
<evidence type="ECO:0000256" key="19">
    <source>
        <dbReference type="ARBA" id="ARBA00048914"/>
    </source>
</evidence>
<evidence type="ECO:0000256" key="16">
    <source>
        <dbReference type="ARBA" id="ARBA00023306"/>
    </source>
</evidence>
<accession>A0ABQ1KLM7</accession>
<evidence type="ECO:0000256" key="20">
    <source>
        <dbReference type="HAMAP-Rule" id="MF_00037"/>
    </source>
</evidence>
<evidence type="ECO:0000256" key="13">
    <source>
        <dbReference type="ARBA" id="ARBA00022960"/>
    </source>
</evidence>
<dbReference type="Proteomes" id="UP000629025">
    <property type="component" value="Unassembled WGS sequence"/>
</dbReference>
<feature type="active site" description="Proton donor" evidence="20">
    <location>
        <position position="237"/>
    </location>
</feature>
<comment type="cofactor">
    <cofactor evidence="1 20">
        <name>FAD</name>
        <dbReference type="ChEBI" id="CHEBI:57692"/>
    </cofactor>
</comment>
<reference evidence="23" key="1">
    <citation type="journal article" date="2019" name="Int. J. Syst. Evol. Microbiol.">
        <title>The Global Catalogue of Microorganisms (GCM) 10K type strain sequencing project: providing services to taxonomists for standard genome sequencing and annotation.</title>
        <authorList>
            <consortium name="The Broad Institute Genomics Platform"/>
            <consortium name="The Broad Institute Genome Sequencing Center for Infectious Disease"/>
            <person name="Wu L."/>
            <person name="Ma J."/>
        </authorList>
    </citation>
    <scope>NUCLEOTIDE SEQUENCE [LARGE SCALE GENOMIC DNA]</scope>
    <source>
        <strain evidence="23">CGMCC 1.15341</strain>
    </source>
</reference>
<dbReference type="RefSeq" id="WP_229680798.1">
    <property type="nucleotide sequence ID" value="NZ_BMIJ01000006.1"/>
</dbReference>
<evidence type="ECO:0000259" key="21">
    <source>
        <dbReference type="PROSITE" id="PS51387"/>
    </source>
</evidence>
<dbReference type="Gene3D" id="3.90.78.10">
    <property type="entry name" value="UDP-N-acetylenolpyruvoylglucosamine reductase, C-terminal domain"/>
    <property type="match status" value="1"/>
</dbReference>
<evidence type="ECO:0000256" key="15">
    <source>
        <dbReference type="ARBA" id="ARBA00023002"/>
    </source>
</evidence>
<comment type="caution">
    <text evidence="22">The sequence shown here is derived from an EMBL/GenBank/DDBJ whole genome shotgun (WGS) entry which is preliminary data.</text>
</comment>
<comment type="catalytic activity">
    <reaction evidence="19 20">
        <text>UDP-N-acetyl-alpha-D-muramate + NADP(+) = UDP-N-acetyl-3-O-(1-carboxyvinyl)-alpha-D-glucosamine + NADPH + H(+)</text>
        <dbReference type="Rhea" id="RHEA:12248"/>
        <dbReference type="ChEBI" id="CHEBI:15378"/>
        <dbReference type="ChEBI" id="CHEBI:57783"/>
        <dbReference type="ChEBI" id="CHEBI:58349"/>
        <dbReference type="ChEBI" id="CHEBI:68483"/>
        <dbReference type="ChEBI" id="CHEBI:70757"/>
        <dbReference type="EC" id="1.3.1.98"/>
    </reaction>
</comment>
<protein>
    <recommendedName>
        <fullName evidence="7 20">UDP-N-acetylenolpyruvoylglucosamine reductase</fullName>
        <ecNumber evidence="6 20">1.3.1.98</ecNumber>
    </recommendedName>
    <alternativeName>
        <fullName evidence="18 20">UDP-N-acetylmuramate dehydrogenase</fullName>
    </alternativeName>
</protein>
<keyword evidence="12 20" id="KW-0521">NADP</keyword>
<gene>
    <name evidence="20 22" type="primary">murB</name>
    <name evidence="22" type="ORF">GCM10011352_31540</name>
</gene>
<comment type="pathway">
    <text evidence="4 20">Cell wall biogenesis; peptidoglycan biosynthesis.</text>
</comment>
<dbReference type="PROSITE" id="PS51387">
    <property type="entry name" value="FAD_PCMH"/>
    <property type="match status" value="1"/>
</dbReference>
<evidence type="ECO:0000256" key="1">
    <source>
        <dbReference type="ARBA" id="ARBA00001974"/>
    </source>
</evidence>
<name>A0ABQ1KLM7_9GAMM</name>
<sequence>MSLLFFSDHPLRGLNTFGFEAYAQCFTRIESKDDVISLHQYLDEHRVPLLLIGGGSNLVLGPKVPGIVAQVLIAEMALEELAADRVRVTLGAGEAWHASIERLLDQGIYGLENLALIPGCVGAAPVQNIGAYGVEVKDRIEAVEVYDWQQRRFYWLDNAECRFAYRDSIFKHHADRYLITRVRFLLSRLPNCVLSYKPLREAIEPGREHNPRAIFNAVCRIRRAKLPDPDLLGNAGSFFKNPIVSAAQYEALKQKYPDMVAYPEGSAFKLAAGWLIDRRGWKGYRRDGVGVHEHQALVLVNHGDGCRQQIETLAQQIRNDVMEQFGVQLEVEPRFYP</sequence>
<keyword evidence="17 20" id="KW-0961">Cell wall biogenesis/degradation</keyword>
<dbReference type="SUPFAM" id="SSF56194">
    <property type="entry name" value="Uridine diphospho-N-Acetylenolpyruvylglucosamine reductase, MurB, C-terminal domain"/>
    <property type="match status" value="1"/>
</dbReference>
<keyword evidence="9 20" id="KW-0132">Cell division</keyword>
<dbReference type="Gene3D" id="3.30.43.10">
    <property type="entry name" value="Uridine Diphospho-n-acetylenolpyruvylglucosamine Reductase, domain 2"/>
    <property type="match status" value="1"/>
</dbReference>
<proteinExistence type="inferred from homology"/>
<dbReference type="SUPFAM" id="SSF56176">
    <property type="entry name" value="FAD-binding/transporter-associated domain-like"/>
    <property type="match status" value="1"/>
</dbReference>
<dbReference type="EC" id="1.3.1.98" evidence="6 20"/>
<dbReference type="PANTHER" id="PTHR21071:SF4">
    <property type="entry name" value="UDP-N-ACETYLENOLPYRUVOYLGLUCOSAMINE REDUCTASE"/>
    <property type="match status" value="1"/>
</dbReference>
<dbReference type="InterPro" id="IPR016167">
    <property type="entry name" value="FAD-bd_PCMH_sub1"/>
</dbReference>
<keyword evidence="14 20" id="KW-0573">Peptidoglycan synthesis</keyword>
<keyword evidence="11 20" id="KW-0274">FAD</keyword>
<evidence type="ECO:0000256" key="6">
    <source>
        <dbReference type="ARBA" id="ARBA00012518"/>
    </source>
</evidence>
<dbReference type="NCBIfam" id="NF010478">
    <property type="entry name" value="PRK13903.1"/>
    <property type="match status" value="1"/>
</dbReference>
<keyword evidence="8 20" id="KW-0963">Cytoplasm</keyword>
<organism evidence="22 23">
    <name type="scientific">Marinobacterium zhoushanense</name>
    <dbReference type="NCBI Taxonomy" id="1679163"/>
    <lineage>
        <taxon>Bacteria</taxon>
        <taxon>Pseudomonadati</taxon>
        <taxon>Pseudomonadota</taxon>
        <taxon>Gammaproteobacteria</taxon>
        <taxon>Oceanospirillales</taxon>
        <taxon>Oceanospirillaceae</taxon>
        <taxon>Marinobacterium</taxon>
    </lineage>
</organism>
<feature type="active site" evidence="20">
    <location>
        <position position="166"/>
    </location>
</feature>
<evidence type="ECO:0000256" key="2">
    <source>
        <dbReference type="ARBA" id="ARBA00003921"/>
    </source>
</evidence>
<dbReference type="Pfam" id="PF02873">
    <property type="entry name" value="MurB_C"/>
    <property type="match status" value="1"/>
</dbReference>
<evidence type="ECO:0000256" key="7">
    <source>
        <dbReference type="ARBA" id="ARBA00015188"/>
    </source>
</evidence>
<evidence type="ECO:0000313" key="23">
    <source>
        <dbReference type="Proteomes" id="UP000629025"/>
    </source>
</evidence>
<comment type="similarity">
    <text evidence="5 20">Belongs to the MurB family.</text>
</comment>
<keyword evidence="15 20" id="KW-0560">Oxidoreductase</keyword>
<dbReference type="InterPro" id="IPR011601">
    <property type="entry name" value="MurB_C"/>
</dbReference>
<dbReference type="Pfam" id="PF01565">
    <property type="entry name" value="FAD_binding_4"/>
    <property type="match status" value="1"/>
</dbReference>
<keyword evidence="13 20" id="KW-0133">Cell shape</keyword>
<evidence type="ECO:0000313" key="22">
    <source>
        <dbReference type="EMBL" id="GGC03011.1"/>
    </source>
</evidence>
<evidence type="ECO:0000256" key="17">
    <source>
        <dbReference type="ARBA" id="ARBA00023316"/>
    </source>
</evidence>
<keyword evidence="10 20" id="KW-0285">Flavoprotein</keyword>
<evidence type="ECO:0000256" key="8">
    <source>
        <dbReference type="ARBA" id="ARBA00022490"/>
    </source>
</evidence>
<dbReference type="EMBL" id="BMIJ01000006">
    <property type="protein sequence ID" value="GGC03011.1"/>
    <property type="molecule type" value="Genomic_DNA"/>
</dbReference>
<evidence type="ECO:0000256" key="4">
    <source>
        <dbReference type="ARBA" id="ARBA00004752"/>
    </source>
</evidence>
<dbReference type="NCBIfam" id="NF000755">
    <property type="entry name" value="PRK00046.1"/>
    <property type="match status" value="1"/>
</dbReference>
<feature type="active site" evidence="20">
    <location>
        <position position="332"/>
    </location>
</feature>
<dbReference type="HAMAP" id="MF_00037">
    <property type="entry name" value="MurB"/>
    <property type="match status" value="1"/>
</dbReference>
<dbReference type="Gene3D" id="3.30.465.10">
    <property type="match status" value="1"/>
</dbReference>
<evidence type="ECO:0000256" key="3">
    <source>
        <dbReference type="ARBA" id="ARBA00004496"/>
    </source>
</evidence>
<dbReference type="InterPro" id="IPR006094">
    <property type="entry name" value="Oxid_FAD_bind_N"/>
</dbReference>
<dbReference type="PANTHER" id="PTHR21071">
    <property type="entry name" value="UDP-N-ACETYLENOLPYRUVOYLGLUCOSAMINE REDUCTASE"/>
    <property type="match status" value="1"/>
</dbReference>
<dbReference type="InterPro" id="IPR036318">
    <property type="entry name" value="FAD-bd_PCMH-like_sf"/>
</dbReference>
<evidence type="ECO:0000256" key="9">
    <source>
        <dbReference type="ARBA" id="ARBA00022618"/>
    </source>
</evidence>
<comment type="function">
    <text evidence="2 20">Cell wall formation.</text>
</comment>
<feature type="domain" description="FAD-binding PCMH-type" evidence="21">
    <location>
        <begin position="19"/>
        <end position="189"/>
    </location>
</feature>
<evidence type="ECO:0000256" key="12">
    <source>
        <dbReference type="ARBA" id="ARBA00022857"/>
    </source>
</evidence>
<dbReference type="InterPro" id="IPR036635">
    <property type="entry name" value="MurB_C_sf"/>
</dbReference>
<dbReference type="NCBIfam" id="TIGR00179">
    <property type="entry name" value="murB"/>
    <property type="match status" value="1"/>
</dbReference>
<keyword evidence="23" id="KW-1185">Reference proteome</keyword>
<evidence type="ECO:0000256" key="10">
    <source>
        <dbReference type="ARBA" id="ARBA00022630"/>
    </source>
</evidence>
<keyword evidence="16 20" id="KW-0131">Cell cycle</keyword>
<evidence type="ECO:0000256" key="14">
    <source>
        <dbReference type="ARBA" id="ARBA00022984"/>
    </source>
</evidence>
<evidence type="ECO:0000256" key="18">
    <source>
        <dbReference type="ARBA" id="ARBA00031026"/>
    </source>
</evidence>
<dbReference type="InterPro" id="IPR003170">
    <property type="entry name" value="MurB"/>
</dbReference>
<evidence type="ECO:0000256" key="5">
    <source>
        <dbReference type="ARBA" id="ARBA00010485"/>
    </source>
</evidence>
<comment type="subcellular location">
    <subcellularLocation>
        <location evidence="3 20">Cytoplasm</location>
    </subcellularLocation>
</comment>